<dbReference type="AlphaFoldDB" id="A0A7Z0RNW7"/>
<evidence type="ECO:0000313" key="1">
    <source>
        <dbReference type="EMBL" id="NZD62921.1"/>
    </source>
</evidence>
<dbReference type="Proteomes" id="UP000532162">
    <property type="component" value="Unassembled WGS sequence"/>
</dbReference>
<organism evidence="1 2">
    <name type="scientific">Rhizobium changzhiense</name>
    <dbReference type="NCBI Taxonomy" id="2692317"/>
    <lineage>
        <taxon>Bacteria</taxon>
        <taxon>Pseudomonadati</taxon>
        <taxon>Pseudomonadota</taxon>
        <taxon>Alphaproteobacteria</taxon>
        <taxon>Hyphomicrobiales</taxon>
        <taxon>Rhizobiaceae</taxon>
        <taxon>Rhizobium/Agrobacterium group</taxon>
        <taxon>Rhizobium</taxon>
    </lineage>
</organism>
<name>A0A7Z0RNW7_9HYPH</name>
<protein>
    <submittedName>
        <fullName evidence="1">Uncharacterized protein</fullName>
    </submittedName>
</protein>
<evidence type="ECO:0000313" key="2">
    <source>
        <dbReference type="Proteomes" id="UP000532162"/>
    </source>
</evidence>
<dbReference type="RefSeq" id="WP_180695277.1">
    <property type="nucleotide sequence ID" value="NZ_JACCPJ010000002.1"/>
</dbReference>
<sequence>MADSRPTAVILDARPQIERRIRAYIVWLAMNDVDPADGEIAKVLHFGRDRGAA</sequence>
<gene>
    <name evidence="1" type="ORF">HX900_17595</name>
</gene>
<accession>A0A7Z0RNW7</accession>
<reference evidence="1 2" key="1">
    <citation type="submission" date="2020-07" db="EMBL/GenBank/DDBJ databases">
        <authorList>
            <person name="Sun Q."/>
        </authorList>
    </citation>
    <scope>NUCLEOTIDE SEQUENCE [LARGE SCALE GENOMIC DNA]</scope>
    <source>
        <strain evidence="1 2">WYCCWR 11290</strain>
    </source>
</reference>
<comment type="caution">
    <text evidence="1">The sequence shown here is derived from an EMBL/GenBank/DDBJ whole genome shotgun (WGS) entry which is preliminary data.</text>
</comment>
<dbReference type="EMBL" id="JACCPJ010000002">
    <property type="protein sequence ID" value="NZD62921.1"/>
    <property type="molecule type" value="Genomic_DNA"/>
</dbReference>
<proteinExistence type="predicted"/>